<evidence type="ECO:0000259" key="4">
    <source>
        <dbReference type="PROSITE" id="PS50949"/>
    </source>
</evidence>
<comment type="caution">
    <text evidence="5">The sequence shown here is derived from an EMBL/GenBank/DDBJ whole genome shotgun (WGS) entry which is preliminary data.</text>
</comment>
<keyword evidence="1" id="KW-0805">Transcription regulation</keyword>
<evidence type="ECO:0000313" key="6">
    <source>
        <dbReference type="Proteomes" id="UP000564806"/>
    </source>
</evidence>
<evidence type="ECO:0000256" key="2">
    <source>
        <dbReference type="ARBA" id="ARBA00023125"/>
    </source>
</evidence>
<sequence>MIITLDFKSELPIYVQLRNEIVIGIGSGALAYGEKLPTVRQMAQDLGVNAMTVNKAYAILKNEGFISIDRRHGATVMPLAAGQAEFKAKLENELRLVISEASLKGIPRDEFMQMCTSIFSAVTFKPNSISE</sequence>
<dbReference type="SUPFAM" id="SSF46785">
    <property type="entry name" value="Winged helix' DNA-binding domain"/>
    <property type="match status" value="1"/>
</dbReference>
<keyword evidence="6" id="KW-1185">Reference proteome</keyword>
<accession>A0A850EHD2</accession>
<dbReference type="GO" id="GO:0003677">
    <property type="term" value="F:DNA binding"/>
    <property type="evidence" value="ECO:0007669"/>
    <property type="project" value="UniProtKB-KW"/>
</dbReference>
<dbReference type="RefSeq" id="WP_175370422.1">
    <property type="nucleotide sequence ID" value="NZ_JABWCS010000193.1"/>
</dbReference>
<dbReference type="PANTHER" id="PTHR38445">
    <property type="entry name" value="HTH-TYPE TRANSCRIPTIONAL REPRESSOR YTRA"/>
    <property type="match status" value="1"/>
</dbReference>
<dbReference type="CDD" id="cd07377">
    <property type="entry name" value="WHTH_GntR"/>
    <property type="match status" value="1"/>
</dbReference>
<keyword evidence="2" id="KW-0238">DNA-binding</keyword>
<evidence type="ECO:0000256" key="1">
    <source>
        <dbReference type="ARBA" id="ARBA00023015"/>
    </source>
</evidence>
<feature type="domain" description="HTH gntR-type" evidence="4">
    <location>
        <begin position="11"/>
        <end position="79"/>
    </location>
</feature>
<dbReference type="Pfam" id="PF00392">
    <property type="entry name" value="GntR"/>
    <property type="match status" value="1"/>
</dbReference>
<dbReference type="EMBL" id="JABWCS010000193">
    <property type="protein sequence ID" value="NUU59796.1"/>
    <property type="molecule type" value="Genomic_DNA"/>
</dbReference>
<evidence type="ECO:0000256" key="3">
    <source>
        <dbReference type="ARBA" id="ARBA00023163"/>
    </source>
</evidence>
<organism evidence="5 6">
    <name type="scientific">Paenibacillus agri</name>
    <dbReference type="NCBI Taxonomy" id="2744309"/>
    <lineage>
        <taxon>Bacteria</taxon>
        <taxon>Bacillati</taxon>
        <taxon>Bacillota</taxon>
        <taxon>Bacilli</taxon>
        <taxon>Bacillales</taxon>
        <taxon>Paenibacillaceae</taxon>
        <taxon>Paenibacillus</taxon>
    </lineage>
</organism>
<dbReference type="Gene3D" id="1.10.10.10">
    <property type="entry name" value="Winged helix-like DNA-binding domain superfamily/Winged helix DNA-binding domain"/>
    <property type="match status" value="1"/>
</dbReference>
<reference evidence="5" key="1">
    <citation type="submission" date="2020-06" db="EMBL/GenBank/DDBJ databases">
        <title>Paenibacillus sp. nov., isolated from soil.</title>
        <authorList>
            <person name="Seo Y.L."/>
        </authorList>
    </citation>
    <scope>NUCLEOTIDE SEQUENCE [LARGE SCALE GENOMIC DNA]</scope>
    <source>
        <strain evidence="5">JW14</strain>
    </source>
</reference>
<dbReference type="InterPro" id="IPR000524">
    <property type="entry name" value="Tscrpt_reg_HTH_GntR"/>
</dbReference>
<proteinExistence type="predicted"/>
<dbReference type="PROSITE" id="PS50949">
    <property type="entry name" value="HTH_GNTR"/>
    <property type="match status" value="1"/>
</dbReference>
<evidence type="ECO:0000313" key="5">
    <source>
        <dbReference type="EMBL" id="NUU59796.1"/>
    </source>
</evidence>
<dbReference type="AlphaFoldDB" id="A0A850EHD2"/>
<gene>
    <name evidence="5" type="ORF">HPT30_05430</name>
</gene>
<dbReference type="SMART" id="SM00345">
    <property type="entry name" value="HTH_GNTR"/>
    <property type="match status" value="1"/>
</dbReference>
<keyword evidence="3" id="KW-0804">Transcription</keyword>
<dbReference type="Proteomes" id="UP000564806">
    <property type="component" value="Unassembled WGS sequence"/>
</dbReference>
<protein>
    <submittedName>
        <fullName evidence="5">GntR family transcriptional regulator</fullName>
    </submittedName>
</protein>
<dbReference type="InterPro" id="IPR036390">
    <property type="entry name" value="WH_DNA-bd_sf"/>
</dbReference>
<dbReference type="GO" id="GO:0003700">
    <property type="term" value="F:DNA-binding transcription factor activity"/>
    <property type="evidence" value="ECO:0007669"/>
    <property type="project" value="InterPro"/>
</dbReference>
<name>A0A850EHD2_9BACL</name>
<dbReference type="PANTHER" id="PTHR38445:SF12">
    <property type="entry name" value="GNTR-FAMILY TRANSCRIPTIONAL REGULATOR"/>
    <property type="match status" value="1"/>
</dbReference>
<dbReference type="InterPro" id="IPR036388">
    <property type="entry name" value="WH-like_DNA-bd_sf"/>
</dbReference>